<feature type="transmembrane region" description="Helical" evidence="6">
    <location>
        <begin position="181"/>
        <end position="204"/>
    </location>
</feature>
<accession>A0A1D8D0B0</accession>
<feature type="transmembrane region" description="Helical" evidence="6">
    <location>
        <begin position="142"/>
        <end position="161"/>
    </location>
</feature>
<comment type="subcellular location">
    <subcellularLocation>
        <location evidence="1">Cell membrane</location>
        <topology evidence="1">Multi-pass membrane protein</topology>
    </subcellularLocation>
</comment>
<keyword evidence="2" id="KW-1003">Cell membrane</keyword>
<dbReference type="InterPro" id="IPR038078">
    <property type="entry name" value="PhoU-like_sf"/>
</dbReference>
<organism evidence="7 8">
    <name type="scientific">Chlorobaculum limnaeum</name>
    <dbReference type="NCBI Taxonomy" id="274537"/>
    <lineage>
        <taxon>Bacteria</taxon>
        <taxon>Pseudomonadati</taxon>
        <taxon>Chlorobiota</taxon>
        <taxon>Chlorobiia</taxon>
        <taxon>Chlorobiales</taxon>
        <taxon>Chlorobiaceae</taxon>
        <taxon>Chlorobaculum</taxon>
    </lineage>
</organism>
<dbReference type="SUPFAM" id="SSF109755">
    <property type="entry name" value="PhoU-like"/>
    <property type="match status" value="1"/>
</dbReference>
<protein>
    <submittedName>
        <fullName evidence="7">Transporter</fullName>
    </submittedName>
</protein>
<dbReference type="KEGG" id="clz:BIU88_04925"/>
<evidence type="ECO:0000256" key="1">
    <source>
        <dbReference type="ARBA" id="ARBA00004651"/>
    </source>
</evidence>
<dbReference type="PANTHER" id="PTHR10010:SF46">
    <property type="entry name" value="SODIUM-DEPENDENT PHOSPHATE TRANSPORT PROTEIN 2B"/>
    <property type="match status" value="1"/>
</dbReference>
<keyword evidence="5 6" id="KW-0472">Membrane</keyword>
<evidence type="ECO:0000256" key="3">
    <source>
        <dbReference type="ARBA" id="ARBA00022692"/>
    </source>
</evidence>
<evidence type="ECO:0000256" key="5">
    <source>
        <dbReference type="ARBA" id="ARBA00023136"/>
    </source>
</evidence>
<feature type="transmembrane region" description="Helical" evidence="6">
    <location>
        <begin position="108"/>
        <end position="130"/>
    </location>
</feature>
<feature type="transmembrane region" description="Helical" evidence="6">
    <location>
        <begin position="216"/>
        <end position="234"/>
    </location>
</feature>
<gene>
    <name evidence="7" type="ORF">BIU88_04925</name>
</gene>
<sequence>MENMQSQSLLSNLLLFAGGLAVFLLGMKSLNAGLRKASSGKIAGWLATITGNSFSALLSGAVATVAVQSSSMVMLTLIGLVQSRILTFSQSLGVVLGAEIGTTTMAQLIAFSPGELGLPLFALGFFLSLLRRNRVVSLFGEVLSGLGLLFFGLKLMGVAVAPLQSSEPFLAILTTLENPLLCVLAGAVMTALIQSSGAFVAILITLAQQGTLTLEVAVPLMFGANIGTCITAAIGSAGSVRPARRVFLAQLMFNVTYVILFLIFLPPWLDLIRAISPSDAAGGLARQIANAHTFSNLFMAPLFLPFLPQFGRLLVKLLPDDPEETGRIPAVWHLRDSALATPEVAVGLARLEVSRMNKILGRMSRALPEPFIGGGPGRDLVYSRLPVSEGLLMREEKLDFLEKKVTAYLIRVMQEAVAEPLIREAAALMALAKDIEAAGDVVETLLADFPADGFDNGLTSEGKREIAQLHEQVCREIAAMSLAIEEMSPRRALAVLDEGKNFKHLLLELGFSHMRRIRIRPESERTHDLHMELLRALEALHHQTRSMARTIIRAADGKG</sequence>
<dbReference type="Gene3D" id="1.20.58.220">
    <property type="entry name" value="Phosphate transport system protein phou homolog 2, domain 2"/>
    <property type="match status" value="1"/>
</dbReference>
<dbReference type="GO" id="GO:0044341">
    <property type="term" value="P:sodium-dependent phosphate transport"/>
    <property type="evidence" value="ECO:0007669"/>
    <property type="project" value="InterPro"/>
</dbReference>
<keyword evidence="3 6" id="KW-0812">Transmembrane</keyword>
<dbReference type="Proteomes" id="UP000095185">
    <property type="component" value="Chromosome"/>
</dbReference>
<dbReference type="EMBL" id="CP017305">
    <property type="protein sequence ID" value="AOS83543.1"/>
    <property type="molecule type" value="Genomic_DNA"/>
</dbReference>
<dbReference type="Pfam" id="PF02690">
    <property type="entry name" value="Na_Pi_cotrans"/>
    <property type="match status" value="2"/>
</dbReference>
<evidence type="ECO:0000256" key="2">
    <source>
        <dbReference type="ARBA" id="ARBA00022475"/>
    </source>
</evidence>
<dbReference type="RefSeq" id="WP_069809260.1">
    <property type="nucleotide sequence ID" value="NZ_CP017305.1"/>
</dbReference>
<feature type="transmembrane region" description="Helical" evidence="6">
    <location>
        <begin position="42"/>
        <end position="67"/>
    </location>
</feature>
<evidence type="ECO:0000313" key="8">
    <source>
        <dbReference type="Proteomes" id="UP000095185"/>
    </source>
</evidence>
<feature type="transmembrane region" description="Helical" evidence="6">
    <location>
        <begin position="12"/>
        <end position="30"/>
    </location>
</feature>
<feature type="transmembrane region" description="Helical" evidence="6">
    <location>
        <begin position="246"/>
        <end position="269"/>
    </location>
</feature>
<dbReference type="InterPro" id="IPR003841">
    <property type="entry name" value="Na/Pi_transpt"/>
</dbReference>
<dbReference type="AlphaFoldDB" id="A0A1D8D0B0"/>
<evidence type="ECO:0000313" key="7">
    <source>
        <dbReference type="EMBL" id="AOS83543.1"/>
    </source>
</evidence>
<evidence type="ECO:0000256" key="6">
    <source>
        <dbReference type="SAM" id="Phobius"/>
    </source>
</evidence>
<dbReference type="NCBIfam" id="NF037997">
    <property type="entry name" value="Na_Pi_symport"/>
    <property type="match status" value="1"/>
</dbReference>
<keyword evidence="8" id="KW-1185">Reference proteome</keyword>
<dbReference type="GO" id="GO:0005886">
    <property type="term" value="C:plasma membrane"/>
    <property type="evidence" value="ECO:0007669"/>
    <property type="project" value="UniProtKB-SubCell"/>
</dbReference>
<proteinExistence type="predicted"/>
<reference evidence="7" key="1">
    <citation type="submission" date="2016-09" db="EMBL/GenBank/DDBJ databases">
        <title>Genome sequence of Chlorobaculum limnaeum.</title>
        <authorList>
            <person name="Liu Z."/>
            <person name="Tank M."/>
            <person name="Bryant D.A."/>
        </authorList>
    </citation>
    <scope>NUCLEOTIDE SEQUENCE [LARGE SCALE GENOMIC DNA]</scope>
    <source>
        <strain evidence="7">DSM 1677</strain>
    </source>
</reference>
<dbReference type="GO" id="GO:0005436">
    <property type="term" value="F:sodium:phosphate symporter activity"/>
    <property type="evidence" value="ECO:0007669"/>
    <property type="project" value="InterPro"/>
</dbReference>
<name>A0A1D8D0B0_CHLLM</name>
<keyword evidence="4 6" id="KW-1133">Transmembrane helix</keyword>
<evidence type="ECO:0000256" key="4">
    <source>
        <dbReference type="ARBA" id="ARBA00022989"/>
    </source>
</evidence>
<dbReference type="PANTHER" id="PTHR10010">
    <property type="entry name" value="SOLUTE CARRIER FAMILY 34 SODIUM PHOSPHATE , MEMBER 2-RELATED"/>
    <property type="match status" value="1"/>
</dbReference>